<proteinExistence type="predicted"/>
<dbReference type="InterPro" id="IPR048495">
    <property type="entry name" value="LinB-like_C"/>
</dbReference>
<feature type="domain" description="Lincosamide nucleotidyltransferase-like C-terminal" evidence="1">
    <location>
        <begin position="141"/>
        <end position="264"/>
    </location>
</feature>
<dbReference type="RefSeq" id="WP_071158899.1">
    <property type="nucleotide sequence ID" value="NZ_MBRJ01000042.1"/>
</dbReference>
<name>A0ABX3CM36_9BACI</name>
<dbReference type="Proteomes" id="UP000180194">
    <property type="component" value="Unassembled WGS sequence"/>
</dbReference>
<dbReference type="Gene3D" id="1.20.120.330">
    <property type="entry name" value="Nucleotidyltransferases domain 2"/>
    <property type="match status" value="1"/>
</dbReference>
<evidence type="ECO:0000313" key="3">
    <source>
        <dbReference type="Proteomes" id="UP000180194"/>
    </source>
</evidence>
<keyword evidence="3" id="KW-1185">Reference proteome</keyword>
<dbReference type="Gene3D" id="3.30.460.10">
    <property type="entry name" value="Beta Polymerase, domain 2"/>
    <property type="match status" value="1"/>
</dbReference>
<organism evidence="2 3">
    <name type="scientific">Cytobacillus oceanisediminis</name>
    <dbReference type="NCBI Taxonomy" id="665099"/>
    <lineage>
        <taxon>Bacteria</taxon>
        <taxon>Bacillati</taxon>
        <taxon>Bacillota</taxon>
        <taxon>Bacilli</taxon>
        <taxon>Bacillales</taxon>
        <taxon>Bacillaceae</taxon>
        <taxon>Cytobacillus</taxon>
    </lineage>
</organism>
<comment type="caution">
    <text evidence="2">The sequence shown here is derived from an EMBL/GenBank/DDBJ whole genome shotgun (WGS) entry which is preliminary data.</text>
</comment>
<protein>
    <submittedName>
        <fullName evidence="2">Nucleotidyltransferase</fullName>
    </submittedName>
</protein>
<reference evidence="2 3" key="1">
    <citation type="submission" date="2016-07" db="EMBL/GenBank/DDBJ databases">
        <title>Bacillus oceanisediminis whole genome.</title>
        <authorList>
            <person name="Pal Y."/>
            <person name="Verma A."/>
            <person name="Mual P."/>
            <person name="Srinivasan K."/>
        </authorList>
    </citation>
    <scope>NUCLEOTIDE SEQUENCE [LARGE SCALE GENOMIC DNA]</scope>
    <source>
        <strain evidence="2 3">Bhandara28</strain>
    </source>
</reference>
<sequence length="267" mass="31063">MLIQKKIIQSVRDKCIQDKSVSACMMYGSFTKGEGDQYSDVEFYIFIDDDKVENFSSRLWISEIYSVDLIFYNDYGTEVVIFSNMIRGEFHFLPESEIEIIRSFKPTGVFPDTDSMYIYDSTNQLKPLLDDLGGDGPDRMTDENVNFAFNNFVNTWLMGVNVMKRGELARSLEVLTQVQKFILQLIRVKEQTVERWLNSTKNLEEDISTESYNDYASITSTLKEKEIKNAYKSALKLAEKLNYILAAHYRVEVNKDLISKLHQYLKK</sequence>
<dbReference type="InterPro" id="IPR043519">
    <property type="entry name" value="NT_sf"/>
</dbReference>
<accession>A0ABX3CM36</accession>
<dbReference type="Pfam" id="PF21418">
    <property type="entry name" value="LinB-like_C"/>
    <property type="match status" value="1"/>
</dbReference>
<dbReference type="SUPFAM" id="SSF81301">
    <property type="entry name" value="Nucleotidyltransferase"/>
    <property type="match status" value="1"/>
</dbReference>
<gene>
    <name evidence="2" type="ORF">BBV17_26040</name>
</gene>
<evidence type="ECO:0000313" key="2">
    <source>
        <dbReference type="EMBL" id="OHX44367.1"/>
    </source>
</evidence>
<evidence type="ECO:0000259" key="1">
    <source>
        <dbReference type="Pfam" id="PF21418"/>
    </source>
</evidence>
<dbReference type="EMBL" id="MBRJ01000042">
    <property type="protein sequence ID" value="OHX44367.1"/>
    <property type="molecule type" value="Genomic_DNA"/>
</dbReference>